<sequence length="63" mass="7137">MSIGIGQILVILLLVIFLFGKFPNLSKNFTDGLVNIRNVLEQKKEITSDNMSKKDDINNTEKK</sequence>
<organism evidence="1">
    <name type="scientific">Reclinomonas americana ATCC 50283</name>
    <dbReference type="NCBI Taxonomy" id="1295594"/>
    <lineage>
        <taxon>Eukaryota</taxon>
        <taxon>Discoba</taxon>
        <taxon>Jakobida</taxon>
        <taxon>Histionina</taxon>
        <taxon>Histionidae</taxon>
        <taxon>Reclinomonas</taxon>
    </lineage>
</organism>
<dbReference type="EMBL" id="KC353357">
    <property type="protein sequence ID" value="AGH24384.1"/>
    <property type="molecule type" value="Genomic_DNA"/>
</dbReference>
<evidence type="ECO:0000313" key="1">
    <source>
        <dbReference type="EMBL" id="AGH24384.1"/>
    </source>
</evidence>
<gene>
    <name evidence="1" type="primary">tatA</name>
</gene>
<name>M4QCX5_RECAM</name>
<keyword evidence="1" id="KW-0496">Mitochondrion</keyword>
<reference evidence="1" key="2">
    <citation type="journal article" date="2006" name="RNA">
        <title>Hybrid E. coli--Mitochondrial ribonuclease P RNAs are catalytically active.</title>
        <authorList>
            <person name="Seif E."/>
            <person name="Cadieux A."/>
            <person name="Lang B.F."/>
        </authorList>
    </citation>
    <scope>NUCLEOTIDE SEQUENCE</scope>
    <source>
        <strain evidence="1">ATCC 50283</strain>
    </source>
</reference>
<proteinExistence type="predicted"/>
<reference evidence="1" key="1">
    <citation type="journal article" date="2004" name="RNA">
        <title>Mitochondrial 3' tRNA editing in the jakobid Seculamonas ecuadoriensis: a novel mechanism and implications for tRNA processing.</title>
        <authorList>
            <person name="Leigh J."/>
            <person name="Lang B.F."/>
        </authorList>
    </citation>
    <scope>NUCLEOTIDE SEQUENCE</scope>
    <source>
        <strain evidence="1">ATCC 50283</strain>
    </source>
</reference>
<dbReference type="AlphaFoldDB" id="M4QCX5"/>
<protein>
    <submittedName>
        <fullName evidence="1">Sec-independent protein translocase component tatA/E</fullName>
    </submittedName>
</protein>
<reference evidence="1" key="3">
    <citation type="journal article" date="2013" name="Genome Biol. Evol.">
        <title>Strikingly bacteria-like and gene-rich mitochondrial genomes throughout jakobid protists.</title>
        <authorList>
            <person name="Burger G."/>
            <person name="Gray M.W."/>
            <person name="Forget L."/>
            <person name="Lang B.F."/>
        </authorList>
    </citation>
    <scope>NUCLEOTIDE SEQUENCE</scope>
    <source>
        <strain evidence="1">ATCC 50283</strain>
    </source>
</reference>
<accession>M4QCX5</accession>
<geneLocation type="mitochondrion" evidence="1"/>